<dbReference type="SUPFAM" id="SSF88723">
    <property type="entry name" value="PIN domain-like"/>
    <property type="match status" value="1"/>
</dbReference>
<dbReference type="PATRIC" id="fig|751945.3.peg.537"/>
<organism evidence="2 3">
    <name type="scientific">Thermus oshimai JL-2</name>
    <dbReference type="NCBI Taxonomy" id="751945"/>
    <lineage>
        <taxon>Bacteria</taxon>
        <taxon>Thermotogati</taxon>
        <taxon>Deinococcota</taxon>
        <taxon>Deinococci</taxon>
        <taxon>Thermales</taxon>
        <taxon>Thermaceae</taxon>
        <taxon>Thermus</taxon>
    </lineage>
</organism>
<sequence length="165" mass="18311">MSSSSKNGASGFFADTSALLYLVADHPGEPFAWVKEILESAPLTACDLFYPEAIAALRARKDQKRLTQKGFLQALRGLEDLWSSLYLVESLPALMRAAGLLAQRHPLKGADAVHLAAALAFARRGPFPIRFFTLDRAQYRVAKGFLEVYPFRSLRKTHRKGEPCC</sequence>
<evidence type="ECO:0000313" key="2">
    <source>
        <dbReference type="EMBL" id="AFV75616.1"/>
    </source>
</evidence>
<dbReference type="Proteomes" id="UP000000211">
    <property type="component" value="Chromosome"/>
</dbReference>
<feature type="domain" description="PIN" evidence="1">
    <location>
        <begin position="13"/>
        <end position="143"/>
    </location>
</feature>
<dbReference type="InterPro" id="IPR002716">
    <property type="entry name" value="PIN_dom"/>
</dbReference>
<gene>
    <name evidence="2" type="ORF">Theos_0552</name>
</gene>
<dbReference type="eggNOG" id="COG1848">
    <property type="taxonomic scope" value="Bacteria"/>
</dbReference>
<dbReference type="RefSeq" id="WP_016328811.1">
    <property type="nucleotide sequence ID" value="NC_019386.1"/>
</dbReference>
<dbReference type="OrthoDB" id="33246at2"/>
<dbReference type="Pfam" id="PF01850">
    <property type="entry name" value="PIN"/>
    <property type="match status" value="1"/>
</dbReference>
<dbReference type="EMBL" id="CP003249">
    <property type="protein sequence ID" value="AFV75616.1"/>
    <property type="molecule type" value="Genomic_DNA"/>
</dbReference>
<dbReference type="HOGENOM" id="CLU_119496_5_0_0"/>
<proteinExistence type="predicted"/>
<dbReference type="AlphaFoldDB" id="K7QU18"/>
<accession>K7QU18</accession>
<dbReference type="STRING" id="751945.Theos_0552"/>
<dbReference type="InterPro" id="IPR029060">
    <property type="entry name" value="PIN-like_dom_sf"/>
</dbReference>
<protein>
    <submittedName>
        <fullName evidence="2">Putative nucleic acid-binding protein, contains PIN domain</fullName>
    </submittedName>
</protein>
<evidence type="ECO:0000259" key="1">
    <source>
        <dbReference type="Pfam" id="PF01850"/>
    </source>
</evidence>
<name>K7QU18_THEOS</name>
<reference evidence="2 3" key="1">
    <citation type="journal article" date="2013" name="Genome Announc.">
        <title>Whole Genome Sequencing of Thermus oshimai JL-2 and Thermus thermophilus JL-18, Incomplete Denitrifiers from the United States Great Basin.</title>
        <authorList>
            <person name="Murugapiran S.K."/>
            <person name="Huntemann M."/>
            <person name="Wei C.L."/>
            <person name="Han J."/>
            <person name="Detter J.C."/>
            <person name="Han C.S."/>
            <person name="Erkkila T.H."/>
            <person name="Teshima H."/>
            <person name="Chen A."/>
            <person name="Kyrpides N."/>
            <person name="Mavrommatis K."/>
            <person name="Markowitz V."/>
            <person name="Szeto E."/>
            <person name="Ivanova N."/>
            <person name="Pagani I."/>
            <person name="Lam J."/>
            <person name="McDonald A.I."/>
            <person name="Dodsworth J.A."/>
            <person name="Pati A."/>
            <person name="Goodwin L."/>
            <person name="Peters L."/>
            <person name="Pitluck S."/>
            <person name="Woyke T."/>
            <person name="Hedlund B.P."/>
        </authorList>
    </citation>
    <scope>NUCLEOTIDE SEQUENCE</scope>
    <source>
        <strain evidence="2 3">JL-2</strain>
    </source>
</reference>
<keyword evidence="3" id="KW-1185">Reference proteome</keyword>
<dbReference type="Gene3D" id="3.40.50.1010">
    <property type="entry name" value="5'-nuclease"/>
    <property type="match status" value="1"/>
</dbReference>
<dbReference type="KEGG" id="tos:Theos_0552"/>
<evidence type="ECO:0000313" key="3">
    <source>
        <dbReference type="Proteomes" id="UP000000211"/>
    </source>
</evidence>